<dbReference type="RefSeq" id="WP_255188163.1">
    <property type="nucleotide sequence ID" value="NZ_CP113517.1"/>
</dbReference>
<proteinExistence type="predicted"/>
<protein>
    <submittedName>
        <fullName evidence="1">Uncharacterized protein</fullName>
    </submittedName>
</protein>
<gene>
    <name evidence="1" type="ORF">NM686_012335</name>
</gene>
<dbReference type="EMBL" id="CP113517">
    <property type="protein sequence ID" value="WAR43182.1"/>
    <property type="molecule type" value="Genomic_DNA"/>
</dbReference>
<accession>A0ABY7GD16</accession>
<sequence length="53" mass="5788">MINKARVLFSKLAEVSAYETLANNIATPVGNAGMADAKNREIIFPSMAATRRY</sequence>
<reference evidence="1" key="1">
    <citation type="submission" date="2022-11" db="EMBL/GenBank/DDBJ databases">
        <title>Methylomonas rapida sp. nov., Carotenoid-Producing Obligate Methanotrophs with High Growth Characteristics and Biotechnological Potential.</title>
        <authorList>
            <person name="Tikhonova E.N."/>
            <person name="Suleimanov R.Z."/>
            <person name="Miroshnikov K."/>
            <person name="Oshkin I.Y."/>
            <person name="Belova S.E."/>
            <person name="Danilova O.V."/>
            <person name="Ashikhmin A."/>
            <person name="Konopkin A."/>
            <person name="But S.Y."/>
            <person name="Khmelenina V.N."/>
            <person name="Kuznetsov N."/>
            <person name="Pimenov N.V."/>
            <person name="Dedysh S.N."/>
        </authorList>
    </citation>
    <scope>NUCLEOTIDE SEQUENCE</scope>
    <source>
        <strain evidence="1">MP1</strain>
    </source>
</reference>
<evidence type="ECO:0000313" key="2">
    <source>
        <dbReference type="Proteomes" id="UP001162780"/>
    </source>
</evidence>
<evidence type="ECO:0000313" key="1">
    <source>
        <dbReference type="EMBL" id="WAR43182.1"/>
    </source>
</evidence>
<name>A0ABY7GD16_9GAMM</name>
<organism evidence="1 2">
    <name type="scientific">Methylomonas rapida</name>
    <dbReference type="NCBI Taxonomy" id="2963939"/>
    <lineage>
        <taxon>Bacteria</taxon>
        <taxon>Pseudomonadati</taxon>
        <taxon>Pseudomonadota</taxon>
        <taxon>Gammaproteobacteria</taxon>
        <taxon>Methylococcales</taxon>
        <taxon>Methylococcaceae</taxon>
        <taxon>Methylomonas</taxon>
    </lineage>
</organism>
<dbReference type="Proteomes" id="UP001162780">
    <property type="component" value="Chromosome"/>
</dbReference>
<keyword evidence="2" id="KW-1185">Reference proteome</keyword>